<keyword evidence="1" id="KW-0472">Membrane</keyword>
<keyword evidence="1" id="KW-1133">Transmembrane helix</keyword>
<evidence type="ECO:0000313" key="3">
    <source>
        <dbReference type="Proteomes" id="UP000078463"/>
    </source>
</evidence>
<keyword evidence="3" id="KW-1185">Reference proteome</keyword>
<evidence type="ECO:0008006" key="4">
    <source>
        <dbReference type="Google" id="ProtNLM"/>
    </source>
</evidence>
<accession>A0A191UI11</accession>
<dbReference type="EMBL" id="CP015922">
    <property type="protein sequence ID" value="ANJ00648.1"/>
    <property type="molecule type" value="Genomic_DNA"/>
</dbReference>
<dbReference type="KEGG" id="pwu:A8O14_00760"/>
<protein>
    <recommendedName>
        <fullName evidence="4">Transglycosylase</fullName>
    </recommendedName>
</protein>
<dbReference type="STRING" id="1743168.A8O14_00760"/>
<evidence type="ECO:0000256" key="1">
    <source>
        <dbReference type="SAM" id="Phobius"/>
    </source>
</evidence>
<evidence type="ECO:0000313" key="2">
    <source>
        <dbReference type="EMBL" id="ANJ00648.1"/>
    </source>
</evidence>
<sequence>MGFLAFLLIGGVSGACTWIFYPKRSHDSNTRGFFIATALGFIAAAGSSFLGQYTGVFQSGQMLEWASSILASCALGWVYTALAK</sequence>
<proteinExistence type="predicted"/>
<reference evidence="3" key="1">
    <citation type="submission" date="2016-05" db="EMBL/GenBank/DDBJ databases">
        <title>Polynucleobacter sp. QLW-P1FAT50C-4 genome.</title>
        <authorList>
            <person name="Hahn M.W."/>
        </authorList>
    </citation>
    <scope>NUCLEOTIDE SEQUENCE [LARGE SCALE GENOMIC DNA]</scope>
    <source>
        <strain evidence="3">QLW-P1FAT50C-4</strain>
    </source>
</reference>
<name>A0A191UI11_9BURK</name>
<dbReference type="AlphaFoldDB" id="A0A191UI11"/>
<gene>
    <name evidence="2" type="ORF">A8O14_00760</name>
</gene>
<organism evidence="2 3">
    <name type="scientific">Polynucleobacter wuianus</name>
    <dbReference type="NCBI Taxonomy" id="1743168"/>
    <lineage>
        <taxon>Bacteria</taxon>
        <taxon>Pseudomonadati</taxon>
        <taxon>Pseudomonadota</taxon>
        <taxon>Betaproteobacteria</taxon>
        <taxon>Burkholderiales</taxon>
        <taxon>Burkholderiaceae</taxon>
        <taxon>Polynucleobacter</taxon>
    </lineage>
</organism>
<feature type="transmembrane region" description="Helical" evidence="1">
    <location>
        <begin position="30"/>
        <end position="50"/>
    </location>
</feature>
<dbReference type="Proteomes" id="UP000078463">
    <property type="component" value="Chromosome"/>
</dbReference>
<keyword evidence="1" id="KW-0812">Transmembrane</keyword>
<feature type="transmembrane region" description="Helical" evidence="1">
    <location>
        <begin position="62"/>
        <end position="82"/>
    </location>
</feature>